<dbReference type="InterPro" id="IPR038704">
    <property type="entry name" value="YEAST_sf"/>
</dbReference>
<dbReference type="Gene3D" id="2.60.40.1970">
    <property type="entry name" value="YEATS domain"/>
    <property type="match status" value="1"/>
</dbReference>
<dbReference type="Pfam" id="PF03366">
    <property type="entry name" value="YEATS"/>
    <property type="match status" value="1"/>
</dbReference>
<evidence type="ECO:0000256" key="2">
    <source>
        <dbReference type="ARBA" id="ARBA00023163"/>
    </source>
</evidence>
<evidence type="ECO:0000256" key="3">
    <source>
        <dbReference type="ARBA" id="ARBA00023242"/>
    </source>
</evidence>
<dbReference type="GO" id="GO:0005634">
    <property type="term" value="C:nucleus"/>
    <property type="evidence" value="ECO:0007669"/>
    <property type="project" value="UniProtKB-SubCell"/>
</dbReference>
<comment type="subcellular location">
    <subcellularLocation>
        <location evidence="4">Nucleus</location>
    </subcellularLocation>
</comment>
<evidence type="ECO:0000313" key="6">
    <source>
        <dbReference type="EMBL" id="THD19995.1"/>
    </source>
</evidence>
<dbReference type="PANTHER" id="PTHR47573">
    <property type="entry name" value="PROTEIN AF-9 HOMOLOG"/>
    <property type="match status" value="1"/>
</dbReference>
<sequence>MGSLKRGPLPQKNTQSFWVFIRSVESDDRKRIGSRSVLSSPPTAARDHQCPVIFVEPTCSPAVDSRVKMPEDGAEHLKTTVVKPIVYGNVSRYLGKKREEDGRTHQWTAFLRPYNTNEDMSSFVKRVQFKLHESYANPVRIVNKPPYELTETGWGEFDITIKVIFTDPNEKPLVITHLIKLFHCDHEIMMGHKSLVREIYDEMVFVDPSPSFYRALMSRSLHSGPIIPHETDFKEAKRQALVTLQDLDRKVTQAISVYREQLYLKKDIIEEVRSAVSELESTVTSV</sequence>
<dbReference type="AlphaFoldDB" id="A0A4E0QXC6"/>
<proteinExistence type="predicted"/>
<protein>
    <submittedName>
        <fullName evidence="6">YEATS domain-containing protein 4</fullName>
    </submittedName>
</protein>
<dbReference type="PROSITE" id="PS51037">
    <property type="entry name" value="YEATS"/>
    <property type="match status" value="1"/>
</dbReference>
<feature type="domain" description="YEATS" evidence="5">
    <location>
        <begin position="75"/>
        <end position="219"/>
    </location>
</feature>
<dbReference type="EMBL" id="JXXN02005289">
    <property type="protein sequence ID" value="THD19995.1"/>
    <property type="molecule type" value="Genomic_DNA"/>
</dbReference>
<keyword evidence="2" id="KW-0804">Transcription</keyword>
<evidence type="ECO:0000259" key="5">
    <source>
        <dbReference type="PROSITE" id="PS51037"/>
    </source>
</evidence>
<evidence type="ECO:0000256" key="1">
    <source>
        <dbReference type="ARBA" id="ARBA00023015"/>
    </source>
</evidence>
<dbReference type="PANTHER" id="PTHR47573:SF1">
    <property type="entry name" value="PROTEIN AF-9 HOMOLOG"/>
    <property type="match status" value="1"/>
</dbReference>
<evidence type="ECO:0000256" key="4">
    <source>
        <dbReference type="PROSITE-ProRule" id="PRU00376"/>
    </source>
</evidence>
<gene>
    <name evidence="6" type="ORF">D915_009173</name>
</gene>
<organism evidence="6 7">
    <name type="scientific">Fasciola hepatica</name>
    <name type="common">Liver fluke</name>
    <dbReference type="NCBI Taxonomy" id="6192"/>
    <lineage>
        <taxon>Eukaryota</taxon>
        <taxon>Metazoa</taxon>
        <taxon>Spiralia</taxon>
        <taxon>Lophotrochozoa</taxon>
        <taxon>Platyhelminthes</taxon>
        <taxon>Trematoda</taxon>
        <taxon>Digenea</taxon>
        <taxon>Plagiorchiida</taxon>
        <taxon>Echinostomata</taxon>
        <taxon>Echinostomatoidea</taxon>
        <taxon>Fasciolidae</taxon>
        <taxon>Fasciola</taxon>
    </lineage>
</organism>
<evidence type="ECO:0000313" key="7">
    <source>
        <dbReference type="Proteomes" id="UP000230066"/>
    </source>
</evidence>
<accession>A0A4E0QXC6</accession>
<dbReference type="InterPro" id="IPR005033">
    <property type="entry name" value="YEATS"/>
</dbReference>
<dbReference type="GO" id="GO:0006355">
    <property type="term" value="P:regulation of DNA-templated transcription"/>
    <property type="evidence" value="ECO:0007669"/>
    <property type="project" value="InterPro"/>
</dbReference>
<keyword evidence="1" id="KW-0805">Transcription regulation</keyword>
<reference evidence="6" key="1">
    <citation type="submission" date="2019-03" db="EMBL/GenBank/DDBJ databases">
        <title>Improved annotation for the trematode Fasciola hepatica.</title>
        <authorList>
            <person name="Choi Y.-J."/>
            <person name="Martin J."/>
            <person name="Mitreva M."/>
        </authorList>
    </citation>
    <scope>NUCLEOTIDE SEQUENCE [LARGE SCALE GENOMIC DNA]</scope>
</reference>
<name>A0A4E0QXC6_FASHE</name>
<dbReference type="CDD" id="cd16909">
    <property type="entry name" value="YEATS_GAS41_like"/>
    <property type="match status" value="1"/>
</dbReference>
<comment type="caution">
    <text evidence="6">The sequence shown here is derived from an EMBL/GenBank/DDBJ whole genome shotgun (WGS) entry which is preliminary data.</text>
</comment>
<keyword evidence="7" id="KW-1185">Reference proteome</keyword>
<dbReference type="Proteomes" id="UP000230066">
    <property type="component" value="Unassembled WGS sequence"/>
</dbReference>
<keyword evidence="3 4" id="KW-0539">Nucleus</keyword>
<dbReference type="InterPro" id="IPR055129">
    <property type="entry name" value="YEATS_dom"/>
</dbReference>